<gene>
    <name evidence="2" type="ORF">PHYBOEH_007057</name>
</gene>
<evidence type="ECO:0000313" key="2">
    <source>
        <dbReference type="EMBL" id="KAG7390303.1"/>
    </source>
</evidence>
<dbReference type="EMBL" id="JAGDFL010000385">
    <property type="protein sequence ID" value="KAG7390303.1"/>
    <property type="molecule type" value="Genomic_DNA"/>
</dbReference>
<feature type="signal peptide" evidence="1">
    <location>
        <begin position="1"/>
        <end position="25"/>
    </location>
</feature>
<protein>
    <submittedName>
        <fullName evidence="2">Uncharacterized protein</fullName>
    </submittedName>
</protein>
<reference evidence="2" key="1">
    <citation type="submission" date="2021-02" db="EMBL/GenBank/DDBJ databases">
        <authorList>
            <person name="Palmer J.M."/>
        </authorList>
    </citation>
    <scope>NUCLEOTIDE SEQUENCE</scope>
    <source>
        <strain evidence="2">SCRP23</strain>
    </source>
</reference>
<feature type="chain" id="PRO_5035948319" evidence="1">
    <location>
        <begin position="26"/>
        <end position="128"/>
    </location>
</feature>
<dbReference type="AlphaFoldDB" id="A0A8T1WE51"/>
<keyword evidence="3" id="KW-1185">Reference proteome</keyword>
<name>A0A8T1WE51_9STRA</name>
<evidence type="ECO:0000313" key="3">
    <source>
        <dbReference type="Proteomes" id="UP000693981"/>
    </source>
</evidence>
<dbReference type="OrthoDB" id="165679at2759"/>
<dbReference type="PROSITE" id="PS51257">
    <property type="entry name" value="PROKAR_LIPOPROTEIN"/>
    <property type="match status" value="1"/>
</dbReference>
<dbReference type="Proteomes" id="UP000693981">
    <property type="component" value="Unassembled WGS sequence"/>
</dbReference>
<evidence type="ECO:0000256" key="1">
    <source>
        <dbReference type="SAM" id="SignalP"/>
    </source>
</evidence>
<sequence length="128" mass="13585">MNNRSMKVLAVAVTLLVACCAVVLGTYTYPACATNGKGCCTFGTGSMKNRGYIVVQVEGDDMVVTCSHGVLRCSWENPGKTASYEAAANVTCPDFKSLMESRSELTYLEGVTKVEDETSAGTVKAADY</sequence>
<comment type="caution">
    <text evidence="2">The sequence shown here is derived from an EMBL/GenBank/DDBJ whole genome shotgun (WGS) entry which is preliminary data.</text>
</comment>
<accession>A0A8T1WE51</accession>
<organism evidence="2 3">
    <name type="scientific">Phytophthora boehmeriae</name>
    <dbReference type="NCBI Taxonomy" id="109152"/>
    <lineage>
        <taxon>Eukaryota</taxon>
        <taxon>Sar</taxon>
        <taxon>Stramenopiles</taxon>
        <taxon>Oomycota</taxon>
        <taxon>Peronosporomycetes</taxon>
        <taxon>Peronosporales</taxon>
        <taxon>Peronosporaceae</taxon>
        <taxon>Phytophthora</taxon>
    </lineage>
</organism>
<keyword evidence="1" id="KW-0732">Signal</keyword>
<proteinExistence type="predicted"/>